<dbReference type="Proteomes" id="UP000266089">
    <property type="component" value="Unassembled WGS sequence"/>
</dbReference>
<evidence type="ECO:0000256" key="2">
    <source>
        <dbReference type="ARBA" id="ARBA00009160"/>
    </source>
</evidence>
<dbReference type="PANTHER" id="PTHR21346">
    <property type="entry name" value="FUN14 DOMAIN CONTAINING"/>
    <property type="match status" value="1"/>
</dbReference>
<keyword evidence="4 6" id="KW-1133">Transmembrane helix</keyword>
<evidence type="ECO:0000256" key="6">
    <source>
        <dbReference type="SAM" id="Phobius"/>
    </source>
</evidence>
<accession>A0A399DUW1</accession>
<dbReference type="AlphaFoldDB" id="A0A399DUW1"/>
<dbReference type="Pfam" id="PF04930">
    <property type="entry name" value="FUN14"/>
    <property type="match status" value="1"/>
</dbReference>
<evidence type="ECO:0000256" key="4">
    <source>
        <dbReference type="ARBA" id="ARBA00022989"/>
    </source>
</evidence>
<feature type="transmembrane region" description="Helical" evidence="6">
    <location>
        <begin position="7"/>
        <end position="25"/>
    </location>
</feature>
<dbReference type="InterPro" id="IPR007014">
    <property type="entry name" value="FUN14"/>
</dbReference>
<gene>
    <name evidence="7" type="ORF">Mcate_02339</name>
</gene>
<protein>
    <submittedName>
        <fullName evidence="7">FUN14 family protein</fullName>
    </submittedName>
</protein>
<dbReference type="PANTHER" id="PTHR21346:SF10">
    <property type="entry name" value="TRANSMEMBRANE PROTEIN"/>
    <property type="match status" value="1"/>
</dbReference>
<feature type="transmembrane region" description="Helical" evidence="6">
    <location>
        <begin position="75"/>
        <end position="101"/>
    </location>
</feature>
<evidence type="ECO:0000313" key="8">
    <source>
        <dbReference type="Proteomes" id="UP000266089"/>
    </source>
</evidence>
<comment type="subcellular location">
    <subcellularLocation>
        <location evidence="1">Membrane</location>
    </subcellularLocation>
</comment>
<comment type="caution">
    <text evidence="7">The sequence shown here is derived from an EMBL/GenBank/DDBJ whole genome shotgun (WGS) entry which is preliminary data.</text>
</comment>
<feature type="transmembrane region" description="Helical" evidence="6">
    <location>
        <begin position="31"/>
        <end position="54"/>
    </location>
</feature>
<name>A0A399DUW1_9DEIN</name>
<comment type="similarity">
    <text evidence="2">Belongs to the FUN14 family.</text>
</comment>
<evidence type="ECO:0000256" key="5">
    <source>
        <dbReference type="ARBA" id="ARBA00023136"/>
    </source>
</evidence>
<reference evidence="7 8" key="1">
    <citation type="submission" date="2018-08" db="EMBL/GenBank/DDBJ databases">
        <title>Meiothermus cateniformans JCM 15151 genome sequencing project.</title>
        <authorList>
            <person name="Da Costa M.S."/>
            <person name="Albuquerque L."/>
            <person name="Raposo P."/>
            <person name="Froufe H.J.C."/>
            <person name="Barroso C.S."/>
            <person name="Egas C."/>
        </authorList>
    </citation>
    <scope>NUCLEOTIDE SEQUENCE [LARGE SCALE GENOMIC DNA]</scope>
    <source>
        <strain evidence="7 8">JCM 15151</strain>
    </source>
</reference>
<evidence type="ECO:0000256" key="1">
    <source>
        <dbReference type="ARBA" id="ARBA00004370"/>
    </source>
</evidence>
<dbReference type="GO" id="GO:0016020">
    <property type="term" value="C:membrane"/>
    <property type="evidence" value="ECO:0007669"/>
    <property type="project" value="UniProtKB-SubCell"/>
</dbReference>
<dbReference type="OrthoDB" id="32917at2"/>
<evidence type="ECO:0000256" key="3">
    <source>
        <dbReference type="ARBA" id="ARBA00022692"/>
    </source>
</evidence>
<sequence>MELIQPYIGQLTFGGLAGFAVGYAIKTVGRWVAIILGLIFVVVQVLASMGYINVDWTRIQRDVEPLLQQEQIKGAWDALVQVLTTNLPFGGAFVAGLLLGLRRG</sequence>
<proteinExistence type="inferred from homology"/>
<keyword evidence="3 6" id="KW-0812">Transmembrane</keyword>
<keyword evidence="5 6" id="KW-0472">Membrane</keyword>
<organism evidence="7 8">
    <name type="scientific">Meiothermus taiwanensis</name>
    <dbReference type="NCBI Taxonomy" id="172827"/>
    <lineage>
        <taxon>Bacteria</taxon>
        <taxon>Thermotogati</taxon>
        <taxon>Deinococcota</taxon>
        <taxon>Deinococci</taxon>
        <taxon>Thermales</taxon>
        <taxon>Thermaceae</taxon>
        <taxon>Meiothermus</taxon>
    </lineage>
</organism>
<evidence type="ECO:0000313" key="7">
    <source>
        <dbReference type="EMBL" id="RIH75213.1"/>
    </source>
</evidence>
<dbReference type="EMBL" id="QWKX01000075">
    <property type="protein sequence ID" value="RIH75213.1"/>
    <property type="molecule type" value="Genomic_DNA"/>
</dbReference>
<dbReference type="RefSeq" id="WP_027887093.1">
    <property type="nucleotide sequence ID" value="NZ_JBHSXZ010000038.1"/>
</dbReference>